<dbReference type="PANTHER" id="PTHR39452">
    <property type="entry name" value="CHEY-P PHOSPHATASE CHEX"/>
    <property type="match status" value="1"/>
</dbReference>
<sequence length="152" mass="15919">MDFAKIITETTEEIFNCMIFIDIAASPPLAAGKQAMGCHVSAMIGLTGGLSAMLGIHCPSAVGLAVTGAMLGMELEEVDADVKDALGEIANMLAGGIKERLSTENIALELAIPTAVTGQSYVISAPKGSQRVVIPFTISQGQFFVEIKYQLN</sequence>
<dbReference type="RefSeq" id="WP_191157338.1">
    <property type="nucleotide sequence ID" value="NZ_JACWUN010000017.1"/>
</dbReference>
<keyword evidence="4" id="KW-1185">Reference proteome</keyword>
<dbReference type="SUPFAM" id="SSF103039">
    <property type="entry name" value="CheC-like"/>
    <property type="match status" value="1"/>
</dbReference>
<evidence type="ECO:0000256" key="1">
    <source>
        <dbReference type="ARBA" id="ARBA00022500"/>
    </source>
</evidence>
<dbReference type="InterPro" id="IPR028976">
    <property type="entry name" value="CheC-like_sf"/>
</dbReference>
<dbReference type="Pfam" id="PF13690">
    <property type="entry name" value="CheX"/>
    <property type="match status" value="1"/>
</dbReference>
<dbReference type="InterPro" id="IPR028051">
    <property type="entry name" value="CheX-like_dom"/>
</dbReference>
<evidence type="ECO:0000313" key="3">
    <source>
        <dbReference type="EMBL" id="MBD1401583.1"/>
    </source>
</evidence>
<dbReference type="CDD" id="cd17906">
    <property type="entry name" value="CheX"/>
    <property type="match status" value="1"/>
</dbReference>
<reference evidence="3" key="1">
    <citation type="submission" date="2020-09" db="EMBL/GenBank/DDBJ databases">
        <title>Pelobacter alkaliphilus sp. nov., a novel anaerobic arsenate-reducing bacterium from terrestrial mud volcano.</title>
        <authorList>
            <person name="Khomyakova M.A."/>
            <person name="Merkel A.Y."/>
            <person name="Slobodkin A.I."/>
        </authorList>
    </citation>
    <scope>NUCLEOTIDE SEQUENCE</scope>
    <source>
        <strain evidence="3">M08fum</strain>
    </source>
</reference>
<protein>
    <submittedName>
        <fullName evidence="3">Chemotaxis protein CheX</fullName>
    </submittedName>
</protein>
<dbReference type="InterPro" id="IPR038756">
    <property type="entry name" value="CheX-like"/>
</dbReference>
<evidence type="ECO:0000313" key="4">
    <source>
        <dbReference type="Proteomes" id="UP000632828"/>
    </source>
</evidence>
<keyword evidence="1" id="KW-0145">Chemotaxis</keyword>
<dbReference type="PANTHER" id="PTHR39452:SF1">
    <property type="entry name" value="CHEY-P PHOSPHATASE CHEX"/>
    <property type="match status" value="1"/>
</dbReference>
<name>A0A8J6QYV8_9BACT</name>
<feature type="domain" description="Chemotaxis phosphatase CheX-like" evidence="2">
    <location>
        <begin position="40"/>
        <end position="137"/>
    </location>
</feature>
<dbReference type="Gene3D" id="3.40.1550.10">
    <property type="entry name" value="CheC-like"/>
    <property type="match status" value="1"/>
</dbReference>
<evidence type="ECO:0000259" key="2">
    <source>
        <dbReference type="Pfam" id="PF13690"/>
    </source>
</evidence>
<gene>
    <name evidence="3" type="ORF">ICT70_13025</name>
</gene>
<dbReference type="AlphaFoldDB" id="A0A8J6QYV8"/>
<dbReference type="GO" id="GO:0006935">
    <property type="term" value="P:chemotaxis"/>
    <property type="evidence" value="ECO:0007669"/>
    <property type="project" value="UniProtKB-KW"/>
</dbReference>
<dbReference type="Proteomes" id="UP000632828">
    <property type="component" value="Unassembled WGS sequence"/>
</dbReference>
<proteinExistence type="predicted"/>
<accession>A0A8J6QYV8</accession>
<comment type="caution">
    <text evidence="3">The sequence shown here is derived from an EMBL/GenBank/DDBJ whole genome shotgun (WGS) entry which is preliminary data.</text>
</comment>
<organism evidence="3 4">
    <name type="scientific">Pelovirga terrestris</name>
    <dbReference type="NCBI Taxonomy" id="2771352"/>
    <lineage>
        <taxon>Bacteria</taxon>
        <taxon>Pseudomonadati</taxon>
        <taxon>Thermodesulfobacteriota</taxon>
        <taxon>Desulfuromonadia</taxon>
        <taxon>Geobacterales</taxon>
        <taxon>Geobacteraceae</taxon>
        <taxon>Pelovirga</taxon>
    </lineage>
</organism>
<dbReference type="EMBL" id="JACWUN010000017">
    <property type="protein sequence ID" value="MBD1401583.1"/>
    <property type="molecule type" value="Genomic_DNA"/>
</dbReference>